<dbReference type="GO" id="GO:0003677">
    <property type="term" value="F:DNA binding"/>
    <property type="evidence" value="ECO:0007669"/>
    <property type="project" value="UniProtKB-KW"/>
</dbReference>
<proteinExistence type="inferred from homology"/>
<dbReference type="PANTHER" id="PTHR30118">
    <property type="entry name" value="HTH-TYPE TRANSCRIPTIONAL REGULATOR LEUO-RELATED"/>
    <property type="match status" value="1"/>
</dbReference>
<keyword evidence="2" id="KW-0805">Transcription regulation</keyword>
<dbReference type="Proteomes" id="UP000490980">
    <property type="component" value="Unassembled WGS sequence"/>
</dbReference>
<accession>A0A7X5U6V4</accession>
<dbReference type="InterPro" id="IPR037402">
    <property type="entry name" value="YidZ_PBP2"/>
</dbReference>
<evidence type="ECO:0000256" key="4">
    <source>
        <dbReference type="ARBA" id="ARBA00023163"/>
    </source>
</evidence>
<evidence type="ECO:0000259" key="5">
    <source>
        <dbReference type="PROSITE" id="PS50931"/>
    </source>
</evidence>
<comment type="similarity">
    <text evidence="1">Belongs to the LysR transcriptional regulatory family.</text>
</comment>
<sequence length="315" mass="34429">MHPVDIASLDLNLLKVLDALLKEGSVTRAGVRLGLSQPAASRALARLRKLLGDPLLVRTPQGQELTPRALSLAEPLERLLVEVRQIVAPVRFEPWTLVGRFTVASMDHLTTLVVPGLSARLQELAPNVDVAVLPARGDNVDLVTRGDADVAIGRFDVDALPANMHSKQLYDERLVCVIRRDHPIRQAPWNLPAFLSLAHVVTTITGDGPGLVDTALASMGHSRRIALRLPQFLTAPLVVAQGDMVAVIPERLALYLSRQLPLALLELPFALAPFPLSMIWHARTHRDPRSAWLRQQLMAVVAAVPVTETRGIEPD</sequence>
<dbReference type="PANTHER" id="PTHR30118:SF15">
    <property type="entry name" value="TRANSCRIPTIONAL REGULATORY PROTEIN"/>
    <property type="match status" value="1"/>
</dbReference>
<name>A0A7X5U6V4_9GAMM</name>
<dbReference type="Gene3D" id="3.40.190.10">
    <property type="entry name" value="Periplasmic binding protein-like II"/>
    <property type="match status" value="2"/>
</dbReference>
<keyword evidence="7" id="KW-1185">Reference proteome</keyword>
<dbReference type="InterPro" id="IPR036388">
    <property type="entry name" value="WH-like_DNA-bd_sf"/>
</dbReference>
<protein>
    <submittedName>
        <fullName evidence="6">LysR family transcriptional regulator</fullName>
    </submittedName>
</protein>
<organism evidence="6 7">
    <name type="scientific">Luteibacter anthropi</name>
    <dbReference type="NCBI Taxonomy" id="564369"/>
    <lineage>
        <taxon>Bacteria</taxon>
        <taxon>Pseudomonadati</taxon>
        <taxon>Pseudomonadota</taxon>
        <taxon>Gammaproteobacteria</taxon>
        <taxon>Lysobacterales</taxon>
        <taxon>Rhodanobacteraceae</taxon>
        <taxon>Luteibacter</taxon>
    </lineage>
</organism>
<dbReference type="RefSeq" id="WP_166945615.1">
    <property type="nucleotide sequence ID" value="NZ_JAARLZ010000001.1"/>
</dbReference>
<evidence type="ECO:0000313" key="7">
    <source>
        <dbReference type="Proteomes" id="UP000490980"/>
    </source>
</evidence>
<evidence type="ECO:0000256" key="2">
    <source>
        <dbReference type="ARBA" id="ARBA00023015"/>
    </source>
</evidence>
<evidence type="ECO:0000256" key="3">
    <source>
        <dbReference type="ARBA" id="ARBA00023125"/>
    </source>
</evidence>
<dbReference type="InterPro" id="IPR005119">
    <property type="entry name" value="LysR_subst-bd"/>
</dbReference>
<keyword evidence="3" id="KW-0238">DNA-binding</keyword>
<dbReference type="PRINTS" id="PR00039">
    <property type="entry name" value="HTHLYSR"/>
</dbReference>
<evidence type="ECO:0000313" key="6">
    <source>
        <dbReference type="EMBL" id="NII04902.1"/>
    </source>
</evidence>
<dbReference type="AlphaFoldDB" id="A0A7X5U6V4"/>
<gene>
    <name evidence="6" type="ORF">HBF25_00720</name>
</gene>
<dbReference type="Pfam" id="PF03466">
    <property type="entry name" value="LysR_substrate"/>
    <property type="match status" value="1"/>
</dbReference>
<feature type="domain" description="HTH lysR-type" evidence="5">
    <location>
        <begin position="9"/>
        <end position="66"/>
    </location>
</feature>
<dbReference type="CDD" id="cd08417">
    <property type="entry name" value="PBP2_Nitroaromatics_like"/>
    <property type="match status" value="1"/>
</dbReference>
<dbReference type="Gene3D" id="1.10.10.10">
    <property type="entry name" value="Winged helix-like DNA-binding domain superfamily/Winged helix DNA-binding domain"/>
    <property type="match status" value="1"/>
</dbReference>
<dbReference type="SUPFAM" id="SSF53850">
    <property type="entry name" value="Periplasmic binding protein-like II"/>
    <property type="match status" value="1"/>
</dbReference>
<keyword evidence="4" id="KW-0804">Transcription</keyword>
<reference evidence="6 7" key="1">
    <citation type="submission" date="2020-03" db="EMBL/GenBank/DDBJ databases">
        <authorList>
            <person name="Lai Q."/>
        </authorList>
    </citation>
    <scope>NUCLEOTIDE SEQUENCE [LARGE SCALE GENOMIC DNA]</scope>
    <source>
        <strain evidence="6 7">CCUG 25036</strain>
    </source>
</reference>
<comment type="caution">
    <text evidence="6">The sequence shown here is derived from an EMBL/GenBank/DDBJ whole genome shotgun (WGS) entry which is preliminary data.</text>
</comment>
<dbReference type="PROSITE" id="PS50931">
    <property type="entry name" value="HTH_LYSR"/>
    <property type="match status" value="1"/>
</dbReference>
<dbReference type="InterPro" id="IPR000847">
    <property type="entry name" value="LysR_HTH_N"/>
</dbReference>
<evidence type="ECO:0000256" key="1">
    <source>
        <dbReference type="ARBA" id="ARBA00009437"/>
    </source>
</evidence>
<dbReference type="InterPro" id="IPR050389">
    <property type="entry name" value="LysR-type_TF"/>
</dbReference>
<dbReference type="SUPFAM" id="SSF46785">
    <property type="entry name" value="Winged helix' DNA-binding domain"/>
    <property type="match status" value="1"/>
</dbReference>
<dbReference type="Pfam" id="PF00126">
    <property type="entry name" value="HTH_1"/>
    <property type="match status" value="1"/>
</dbReference>
<dbReference type="GO" id="GO:0003700">
    <property type="term" value="F:DNA-binding transcription factor activity"/>
    <property type="evidence" value="ECO:0007669"/>
    <property type="project" value="InterPro"/>
</dbReference>
<dbReference type="InterPro" id="IPR036390">
    <property type="entry name" value="WH_DNA-bd_sf"/>
</dbReference>
<dbReference type="EMBL" id="JAARLZ010000001">
    <property type="protein sequence ID" value="NII04902.1"/>
    <property type="molecule type" value="Genomic_DNA"/>
</dbReference>